<dbReference type="Gene3D" id="1.25.40.10">
    <property type="entry name" value="Tetratricopeptide repeat domain"/>
    <property type="match status" value="1"/>
</dbReference>
<dbReference type="AlphaFoldDB" id="A0A2L0EK76"/>
<name>A0A2L0EK76_SORCE</name>
<dbReference type="SUPFAM" id="SSF50494">
    <property type="entry name" value="Trypsin-like serine proteases"/>
    <property type="match status" value="1"/>
</dbReference>
<evidence type="ECO:0000313" key="1">
    <source>
        <dbReference type="EMBL" id="AUX39705.1"/>
    </source>
</evidence>
<proteinExistence type="predicted"/>
<dbReference type="InterPro" id="IPR011990">
    <property type="entry name" value="TPR-like_helical_dom_sf"/>
</dbReference>
<accession>A0A2L0EK76</accession>
<gene>
    <name evidence="1" type="ORF">SOCE26_011000</name>
</gene>
<protein>
    <submittedName>
        <fullName evidence="1">Uncharacterized protein</fullName>
    </submittedName>
</protein>
<dbReference type="EMBL" id="CP012673">
    <property type="protein sequence ID" value="AUX39705.1"/>
    <property type="molecule type" value="Genomic_DNA"/>
</dbReference>
<evidence type="ECO:0000313" key="2">
    <source>
        <dbReference type="Proteomes" id="UP000238348"/>
    </source>
</evidence>
<sequence>MRVIRSPPALALLVALLASDDAPVAGPLPAPPSAPQALALEAEIAGCSVVLAGPVCELPRDTTLRVWVKAPEGAHVEAATDTRPLPVDGTPIQGGLQLRLEVPAGARALVVTAARGEARAERRWTLRPFQPDAALEEAEDLRQRGELDEAARRLDALRADPDPARRTRALGKLARIDLARGDVDAAVQRFEQTIPAHLALGRISDALHDSFAEAYTLLLRRRELAGARRVLDRLDPYAGADPEGDTRRAYYAGLLSYEAGDVRATLQRFRAAVEGAERLGLDEQRLDVLQLEALVLQELGRGAEGEVLLREVAEAFPADARPCRRAAMLTNLGAGDGPSPEALDAADGALTTTIPESVTDAAYGSYPAVGLLDLDGPRCAATLIDEQHVLTTHGCMLESGIAPDVSNHDPRHAFVLYLQPDATGRATIRQTRLTLDRWHGFLKGDRLTDVAVVRLASRAVVAAGGGAEEQLAVPAPLASAAPSSSFAKRLHGKRTTIGFAGGQAGVKRMALWEGAWSVELRRECLLLGASTALRPALTIDSSPLAVGKGDSGGPTFDGSALEALIVAPGGDAGPSFADPVILQKQIADVIAGWGGAVGPAHRYTSFVPLVVHDDTPSGATSALETGFETVLSITNTDTKAADIAVEFSWDQLATNGVGPAAASNPLGVHRAQERRGLAPNATFQLSTAGFPAGFEGSAVVHASRHVAVSVAYVPRTATSVVNVPRGTAVPAASADHSVYLPTAVKNTYGHSSVIAVQNASEKPVDVEISLRCADGSCGAGAVATIEDLPAHTARIIDLHTAAWLSRYDQVNAAAKIKANLADDPARPAPVAVFALELGYPGSLRPRGAAMYEGVEGSRLRGSRGGKLHLATALCDAFDARTTYALMNASELPQALSVDYLDLSGNVRATADGASIPPYTKESFLACSASVGPGFSGSGTAYAAGALVGVGKAAADAPGAVYVTAFRDVHEGSSRLVFPEVSWHGATDGYDATLALQNVGDTPADLKVTFYDQAGGIVDVVTHAGLQPGAKVSVAADVAESLSRFETLEGFRGSAVVEAADKSDRIAGIVRLTRTDTRIPSSHQIVGEEYSGIPLDEITLVAPDPSAVEPNVESNPSCPTCPSCFAPEAAR</sequence>
<dbReference type="InterPro" id="IPR009003">
    <property type="entry name" value="Peptidase_S1_PA"/>
</dbReference>
<organism evidence="1 2">
    <name type="scientific">Sorangium cellulosum</name>
    <name type="common">Polyangium cellulosum</name>
    <dbReference type="NCBI Taxonomy" id="56"/>
    <lineage>
        <taxon>Bacteria</taxon>
        <taxon>Pseudomonadati</taxon>
        <taxon>Myxococcota</taxon>
        <taxon>Polyangia</taxon>
        <taxon>Polyangiales</taxon>
        <taxon>Polyangiaceae</taxon>
        <taxon>Sorangium</taxon>
    </lineage>
</organism>
<reference evidence="1 2" key="1">
    <citation type="submission" date="2015-09" db="EMBL/GenBank/DDBJ databases">
        <title>Sorangium comparison.</title>
        <authorList>
            <person name="Zaburannyi N."/>
            <person name="Bunk B."/>
            <person name="Overmann J."/>
            <person name="Mueller R."/>
        </authorList>
    </citation>
    <scope>NUCLEOTIDE SEQUENCE [LARGE SCALE GENOMIC DNA]</scope>
    <source>
        <strain evidence="1 2">So ce26</strain>
    </source>
</reference>
<dbReference type="Proteomes" id="UP000238348">
    <property type="component" value="Chromosome"/>
</dbReference>